<accession>A0A7C9V4L5</accession>
<name>A0A7C9V4L5_9HYPH</name>
<comment type="caution">
    <text evidence="1">The sequence shown here is derived from an EMBL/GenBank/DDBJ whole genome shotgun (WGS) entry which is preliminary data.</text>
</comment>
<dbReference type="RefSeq" id="WP_165115199.1">
    <property type="nucleotide sequence ID" value="NZ_JAAKZG010000002.1"/>
</dbReference>
<reference evidence="1 2" key="1">
    <citation type="submission" date="2020-02" db="EMBL/GenBank/DDBJ databases">
        <title>Genome sequence of the type strain CGMCC 1.15528 of Mesorhizobium zhangyense.</title>
        <authorList>
            <person name="Gao J."/>
            <person name="Sun J."/>
        </authorList>
    </citation>
    <scope>NUCLEOTIDE SEQUENCE [LARGE SCALE GENOMIC DNA]</scope>
    <source>
        <strain evidence="1 2">CGMCC 1.15528</strain>
    </source>
</reference>
<sequence length="118" mass="12337">MSKQPVAEKLVNVVSENATELPAKGKPISEQDFETVIRGALDAVNGTLLFKMRVDDGNEPHHAAAAFVGEGEKRQFLVMTMPLNGGQLRVETAAKSKSPIAGIAAAYAGLADAFATAA</sequence>
<evidence type="ECO:0000313" key="1">
    <source>
        <dbReference type="EMBL" id="NGN40525.1"/>
    </source>
</evidence>
<dbReference type="Proteomes" id="UP000481252">
    <property type="component" value="Unassembled WGS sequence"/>
</dbReference>
<evidence type="ECO:0000313" key="2">
    <source>
        <dbReference type="Proteomes" id="UP000481252"/>
    </source>
</evidence>
<proteinExistence type="predicted"/>
<protein>
    <submittedName>
        <fullName evidence="1">Uncharacterized protein</fullName>
    </submittedName>
</protein>
<organism evidence="1 2">
    <name type="scientific">Mesorhizobium zhangyense</name>
    <dbReference type="NCBI Taxonomy" id="1776730"/>
    <lineage>
        <taxon>Bacteria</taxon>
        <taxon>Pseudomonadati</taxon>
        <taxon>Pseudomonadota</taxon>
        <taxon>Alphaproteobacteria</taxon>
        <taxon>Hyphomicrobiales</taxon>
        <taxon>Phyllobacteriaceae</taxon>
        <taxon>Mesorhizobium</taxon>
    </lineage>
</organism>
<keyword evidence="2" id="KW-1185">Reference proteome</keyword>
<dbReference type="AlphaFoldDB" id="A0A7C9V4L5"/>
<gene>
    <name evidence="1" type="ORF">G6N74_05565</name>
</gene>
<dbReference type="EMBL" id="JAAKZG010000002">
    <property type="protein sequence ID" value="NGN40525.1"/>
    <property type="molecule type" value="Genomic_DNA"/>
</dbReference>